<dbReference type="Gene3D" id="3.30.565.10">
    <property type="entry name" value="Histidine kinase-like ATPase, C-terminal domain"/>
    <property type="match status" value="1"/>
</dbReference>
<keyword evidence="5" id="KW-0547">Nucleotide-binding</keyword>
<dbReference type="RefSeq" id="WP_209665027.1">
    <property type="nucleotide sequence ID" value="NZ_JAGGMS010000001.1"/>
</dbReference>
<organism evidence="12 13">
    <name type="scientific">Amycolatopsis magusensis</name>
    <dbReference type="NCBI Taxonomy" id="882444"/>
    <lineage>
        <taxon>Bacteria</taxon>
        <taxon>Bacillati</taxon>
        <taxon>Actinomycetota</taxon>
        <taxon>Actinomycetes</taxon>
        <taxon>Pseudonocardiales</taxon>
        <taxon>Pseudonocardiaceae</taxon>
        <taxon>Amycolatopsis</taxon>
    </lineage>
</organism>
<protein>
    <recommendedName>
        <fullName evidence="2">histidine kinase</fullName>
        <ecNumber evidence="2">2.7.13.3</ecNumber>
    </recommendedName>
</protein>
<keyword evidence="8" id="KW-0902">Two-component regulatory system</keyword>
<comment type="caution">
    <text evidence="12">The sequence shown here is derived from an EMBL/GenBank/DDBJ whole genome shotgun (WGS) entry which is preliminary data.</text>
</comment>
<dbReference type="EC" id="2.7.13.3" evidence="2"/>
<feature type="domain" description="Signal transduction histidine kinase subgroup 3 dimerisation and phosphoacceptor" evidence="10">
    <location>
        <begin position="160"/>
        <end position="224"/>
    </location>
</feature>
<proteinExistence type="predicted"/>
<dbReference type="Pfam" id="PF23539">
    <property type="entry name" value="DUF7134"/>
    <property type="match status" value="1"/>
</dbReference>
<feature type="transmembrane region" description="Helical" evidence="9">
    <location>
        <begin position="116"/>
        <end position="135"/>
    </location>
</feature>
<evidence type="ECO:0000256" key="5">
    <source>
        <dbReference type="ARBA" id="ARBA00022741"/>
    </source>
</evidence>
<keyword evidence="3" id="KW-0597">Phosphoprotein</keyword>
<name>A0ABS4PQD1_9PSEU</name>
<evidence type="ECO:0000256" key="7">
    <source>
        <dbReference type="ARBA" id="ARBA00022840"/>
    </source>
</evidence>
<feature type="transmembrane region" description="Helical" evidence="9">
    <location>
        <begin position="52"/>
        <end position="68"/>
    </location>
</feature>
<dbReference type="Pfam" id="PF07730">
    <property type="entry name" value="HisKA_3"/>
    <property type="match status" value="1"/>
</dbReference>
<keyword evidence="9" id="KW-0472">Membrane</keyword>
<keyword evidence="9" id="KW-0812">Transmembrane</keyword>
<dbReference type="PANTHER" id="PTHR24421">
    <property type="entry name" value="NITRATE/NITRITE SENSOR PROTEIN NARX-RELATED"/>
    <property type="match status" value="1"/>
</dbReference>
<dbReference type="EMBL" id="JAGGMS010000001">
    <property type="protein sequence ID" value="MBP2181632.1"/>
    <property type="molecule type" value="Genomic_DNA"/>
</dbReference>
<evidence type="ECO:0000259" key="10">
    <source>
        <dbReference type="Pfam" id="PF07730"/>
    </source>
</evidence>
<dbReference type="InterPro" id="IPR055558">
    <property type="entry name" value="DUF7134"/>
</dbReference>
<dbReference type="Gene3D" id="1.20.5.1930">
    <property type="match status" value="1"/>
</dbReference>
<evidence type="ECO:0000256" key="1">
    <source>
        <dbReference type="ARBA" id="ARBA00000085"/>
    </source>
</evidence>
<evidence type="ECO:0000313" key="13">
    <source>
        <dbReference type="Proteomes" id="UP000741013"/>
    </source>
</evidence>
<dbReference type="PANTHER" id="PTHR24421:SF10">
    <property type="entry name" value="NITRATE_NITRITE SENSOR PROTEIN NARQ"/>
    <property type="match status" value="1"/>
</dbReference>
<evidence type="ECO:0000313" key="12">
    <source>
        <dbReference type="EMBL" id="MBP2181632.1"/>
    </source>
</evidence>
<evidence type="ECO:0000259" key="11">
    <source>
        <dbReference type="Pfam" id="PF23539"/>
    </source>
</evidence>
<keyword evidence="7" id="KW-0067">ATP-binding</keyword>
<evidence type="ECO:0000256" key="8">
    <source>
        <dbReference type="ARBA" id="ARBA00023012"/>
    </source>
</evidence>
<keyword evidence="13" id="KW-1185">Reference proteome</keyword>
<sequence length="358" mass="37784">MLSQFRARSDVGMIVLVGALLWASGLGTGSWQAVLAGAVQLLPLAVRRQAPGVVLAVVGAATVAQLLLGPPRNVAYVPVLLGLYTVAAAPRQAVRWSIAGGVAVAVAVVMGEVKGLVEGTLLALVVFGLAWTLGLERRRHVADRARIARHEVERAAAERRERTARRLHDTLAHTTTVMLVQAEALRATSELSGADRKRVDAILSAGREALTEVRQTLRDLAEDDEHPGAVTAELPELPELLERLRAAGLVLPEEPVDLPDGVAGALAGRVIAEAATNALRHAGPGTRVRISTRIRDRESQVEIVSDLHSVAKSAEGSGFGLASLTAELAEHGGRLEAGPRGRRWVVRAVIPVPAVPTP</sequence>
<dbReference type="SUPFAM" id="SSF55874">
    <property type="entry name" value="ATPase domain of HSP90 chaperone/DNA topoisomerase II/histidine kinase"/>
    <property type="match status" value="1"/>
</dbReference>
<gene>
    <name evidence="12" type="ORF">JOM49_003158</name>
</gene>
<evidence type="ECO:0000256" key="3">
    <source>
        <dbReference type="ARBA" id="ARBA00022553"/>
    </source>
</evidence>
<evidence type="ECO:0000256" key="4">
    <source>
        <dbReference type="ARBA" id="ARBA00022679"/>
    </source>
</evidence>
<comment type="catalytic activity">
    <reaction evidence="1">
        <text>ATP + protein L-histidine = ADP + protein N-phospho-L-histidine.</text>
        <dbReference type="EC" id="2.7.13.3"/>
    </reaction>
</comment>
<reference evidence="12 13" key="1">
    <citation type="submission" date="2021-03" db="EMBL/GenBank/DDBJ databases">
        <title>Sequencing the genomes of 1000 actinobacteria strains.</title>
        <authorList>
            <person name="Klenk H.-P."/>
        </authorList>
    </citation>
    <scope>NUCLEOTIDE SEQUENCE [LARGE SCALE GENOMIC DNA]</scope>
    <source>
        <strain evidence="12 13">DSM 45510</strain>
    </source>
</reference>
<keyword evidence="4" id="KW-0808">Transferase</keyword>
<keyword evidence="6 12" id="KW-0418">Kinase</keyword>
<evidence type="ECO:0000256" key="6">
    <source>
        <dbReference type="ARBA" id="ARBA00022777"/>
    </source>
</evidence>
<keyword evidence="9" id="KW-1133">Transmembrane helix</keyword>
<feature type="transmembrane region" description="Helical" evidence="9">
    <location>
        <begin position="93"/>
        <end position="110"/>
    </location>
</feature>
<dbReference type="InterPro" id="IPR011712">
    <property type="entry name" value="Sig_transdc_His_kin_sub3_dim/P"/>
</dbReference>
<dbReference type="InterPro" id="IPR050482">
    <property type="entry name" value="Sensor_HK_TwoCompSys"/>
</dbReference>
<accession>A0ABS4PQD1</accession>
<evidence type="ECO:0000256" key="9">
    <source>
        <dbReference type="SAM" id="Phobius"/>
    </source>
</evidence>
<dbReference type="InterPro" id="IPR036890">
    <property type="entry name" value="HATPase_C_sf"/>
</dbReference>
<evidence type="ECO:0000256" key="2">
    <source>
        <dbReference type="ARBA" id="ARBA00012438"/>
    </source>
</evidence>
<feature type="domain" description="DUF7134" evidence="11">
    <location>
        <begin position="10"/>
        <end position="139"/>
    </location>
</feature>
<dbReference type="Proteomes" id="UP000741013">
    <property type="component" value="Unassembled WGS sequence"/>
</dbReference>
<dbReference type="GO" id="GO:0016301">
    <property type="term" value="F:kinase activity"/>
    <property type="evidence" value="ECO:0007669"/>
    <property type="project" value="UniProtKB-KW"/>
</dbReference>